<dbReference type="Gene3D" id="3.20.20.140">
    <property type="entry name" value="Metal-dependent hydrolases"/>
    <property type="match status" value="1"/>
</dbReference>
<dbReference type="EMBL" id="CP003772">
    <property type="protein sequence ID" value="AFQ03823.1"/>
    <property type="molecule type" value="Genomic_DNA"/>
</dbReference>
<dbReference type="Gene3D" id="1.10.150.870">
    <property type="match status" value="1"/>
</dbReference>
<evidence type="ECO:0000256" key="3">
    <source>
        <dbReference type="ARBA" id="ARBA00022679"/>
    </source>
</evidence>
<dbReference type="InterPro" id="IPR012340">
    <property type="entry name" value="NA-bd_OB-fold"/>
</dbReference>
<gene>
    <name evidence="11" type="primary">polC</name>
    <name evidence="14" type="ORF">CM1_00145</name>
</gene>
<dbReference type="NCBIfam" id="TIGR00573">
    <property type="entry name" value="dnaq"/>
    <property type="match status" value="1"/>
</dbReference>
<dbReference type="HAMAP" id="MF_00356">
    <property type="entry name" value="DNApol_PolC"/>
    <property type="match status" value="1"/>
</dbReference>
<dbReference type="Pfam" id="PF07733">
    <property type="entry name" value="DNA_pol3_alpha"/>
    <property type="match status" value="1"/>
</dbReference>
<feature type="domain" description="Exonuclease" evidence="12">
    <location>
        <begin position="415"/>
        <end position="584"/>
    </location>
</feature>
<dbReference type="NCBIfam" id="TIGR01405">
    <property type="entry name" value="polC_Gram_pos"/>
    <property type="match status" value="1"/>
</dbReference>
<dbReference type="InterPro" id="IPR006054">
    <property type="entry name" value="DnaQ"/>
</dbReference>
<name>A0ABC7ZHS7_MYCGT</name>
<dbReference type="InterPro" id="IPR003141">
    <property type="entry name" value="Pol/His_phosphatase_N"/>
</dbReference>
<dbReference type="InterPro" id="IPR006308">
    <property type="entry name" value="Pol_III_a_PolC-type_gram_pos"/>
</dbReference>
<keyword evidence="4 11" id="KW-0548">Nucleotidyltransferase</keyword>
<dbReference type="GO" id="GO:0003887">
    <property type="term" value="F:DNA-directed DNA polymerase activity"/>
    <property type="evidence" value="ECO:0007669"/>
    <property type="project" value="UniProtKB-UniRule"/>
</dbReference>
<dbReference type="SMART" id="SM00481">
    <property type="entry name" value="POLIIIAc"/>
    <property type="match status" value="1"/>
</dbReference>
<dbReference type="InterPro" id="IPR012337">
    <property type="entry name" value="RNaseH-like_sf"/>
</dbReference>
<keyword evidence="6 11" id="KW-0540">Nuclease</keyword>
<comment type="catalytic activity">
    <reaction evidence="10 11">
        <text>DNA(n) + a 2'-deoxyribonucleoside 5'-triphosphate = DNA(n+1) + diphosphate</text>
        <dbReference type="Rhea" id="RHEA:22508"/>
        <dbReference type="Rhea" id="RHEA-COMP:17339"/>
        <dbReference type="Rhea" id="RHEA-COMP:17340"/>
        <dbReference type="ChEBI" id="CHEBI:33019"/>
        <dbReference type="ChEBI" id="CHEBI:61560"/>
        <dbReference type="ChEBI" id="CHEBI:173112"/>
        <dbReference type="EC" id="2.7.7.7"/>
    </reaction>
</comment>
<evidence type="ECO:0000256" key="11">
    <source>
        <dbReference type="HAMAP-Rule" id="MF_00356"/>
    </source>
</evidence>
<dbReference type="RefSeq" id="WP_014894360.1">
    <property type="nucleotide sequence ID" value="NC_018497.1"/>
</dbReference>
<dbReference type="NCBIfam" id="NF001688">
    <property type="entry name" value="PRK00448.1"/>
    <property type="match status" value="1"/>
</dbReference>
<dbReference type="InterPro" id="IPR004805">
    <property type="entry name" value="DnaE2/DnaE/PolC"/>
</dbReference>
<evidence type="ECO:0000259" key="13">
    <source>
        <dbReference type="SMART" id="SM00481"/>
    </source>
</evidence>
<dbReference type="InterPro" id="IPR013520">
    <property type="entry name" value="Ribonucl_H"/>
</dbReference>
<dbReference type="Gene3D" id="1.10.150.700">
    <property type="entry name" value="PolC, middle finger domain"/>
    <property type="match status" value="2"/>
</dbReference>
<evidence type="ECO:0000313" key="14">
    <source>
        <dbReference type="EMBL" id="AFQ03823.1"/>
    </source>
</evidence>
<dbReference type="GO" id="GO:0006261">
    <property type="term" value="P:DNA-templated DNA replication"/>
    <property type="evidence" value="ECO:0007669"/>
    <property type="project" value="UniProtKB-UniRule"/>
</dbReference>
<dbReference type="Proteomes" id="UP000005254">
    <property type="component" value="Chromosome"/>
</dbReference>
<dbReference type="Pfam" id="PF02811">
    <property type="entry name" value="PHP"/>
    <property type="match status" value="1"/>
</dbReference>
<comment type="subcellular location">
    <subcellularLocation>
        <location evidence="11">Cytoplasm</location>
    </subcellularLocation>
</comment>
<sequence>MVFNLENEKDKKVLALSNFLIDNNILDHNELNSLIERIESIYFNKYIEEKVFLFAITISRPLTIDIWNALYEGFNELNEGFKADNESFKLTITFKENEPFFKSKNSFSSVTIAIIKDYFHSFFSKDKKYKILMEQELSNPNFLSYENDELKAQCQTKELTEWLVQKSKSFIFWMNNAGFKNFNFIALYPIDKNESKLKVKAVTVSQYDKQFETKVFATEFIPIHKINQQIDDVKIIGQIFELKTHESLTGKKTLNIYVTDFQLGGSLILKWSYTDEKKIEGITIGNWIKAHIQVERDPNTQILYGIVREINPVEIPNNYKRLDLSKQKRVELVFHTKMTAFDGINDIEEYAQFAKERGWKAITVTDKDNIHIYPKFYEVAKKYDLKAIYGLEFNLTDDHIKIVHNPDNTKLSDATFVIFDIETTGLHGRYDDVIEFSARKIKNNSEIDHQQFFLKIDKPIPKTITEITKITDEMLEGGIDQQQGLEKIRNYLDDCVMVAHNGINFDLPFLQTQFEKYNIKPLTNPLIDTLCLSWALNPLFSSHTLSNICSKLKLEFDDERLHRAEYDTEALKKVFFYFKKQLKEMGINTLTEIDQNLNKKCQIDLMKRVFTNTAIVYVKNQRGFQNLYEMLSIALTDHNANRPLVLASSLAKFRKSFLLTENPVQGDIFKAALTKPINELEKAIEKVDFVLISQPNAYLGYTLREGLKKELINDAIKLVIKTATKLKKLVAVASDAYFIHPWENEYYKAIVCAKGLGGKWHRHFNNKEKEQTVPEVFLHTTDEMLKRMSFLGEDIAYKLVVENTNKIVKLLDLNELVPTKNKLYPPVMQDSNQKLIDKTWKQAEKRYGKNLPKLIKERIEKELNAIISNGFGIVFWISHLLVEQSVKDGYFVGPRGSIGSSLIANLIGISEINPLAAHYLCEQCHYFEVSDSVDDGYDLMIRDCPKCHEKASFKGDGHNIPFATFMGFSGDKIPDIDLNFSSEYQAKAHDYVRKLFGVNNTFRAGTIATVAEKTAYGYARNYFEIIKRVDLATTAEIERFKQKLIGIKRTTGQHPGGIMIFPSDHSVYEFTPCGFPADDVESEWKTTHFEYDALGDAILKLDILGQDDPTMLKHLADLTKINPQNIPHFDKNLISMFSSNKPLNLKPGIVDEVTGAVGIPEFGTKFVRKILEQTKPKDFADLIRVSGLSHGKNVWADNAQKLIKSNRLTLRDVIACRDDIMLYLINKGMQAKDAFEIMEKVRKGIKVNAKEVSLMQNCGVEQYWINACLKINYLFPKAHAAAYVLMAWRIAWFKLYHPLSYYACLLSFKLKEHDINGFEKGYEFIKNRLDELNKLYRIKKIKPKEAELLTSYEVYLEMMARNIKLQQISIQNSNARMFVEHNGVLIAPFITIPGMGEAVASSIVEARNEKPFASLNDFKKRTKITKKHVETMEQLQLFDEFEHQDDHKLFN</sequence>
<evidence type="ECO:0000259" key="12">
    <source>
        <dbReference type="SMART" id="SM00479"/>
    </source>
</evidence>
<evidence type="ECO:0000256" key="4">
    <source>
        <dbReference type="ARBA" id="ARBA00022695"/>
    </source>
</evidence>
<dbReference type="InterPro" id="IPR029460">
    <property type="entry name" value="DNAPol_HHH"/>
</dbReference>
<dbReference type="Pfam" id="PF17657">
    <property type="entry name" value="DNA_pol3_finger"/>
    <property type="match status" value="1"/>
</dbReference>
<organism evidence="14 15">
    <name type="scientific">Mycoplasmoides genitalium M6320</name>
    <dbReference type="NCBI Taxonomy" id="662945"/>
    <lineage>
        <taxon>Bacteria</taxon>
        <taxon>Bacillati</taxon>
        <taxon>Mycoplasmatota</taxon>
        <taxon>Mycoplasmoidales</taxon>
        <taxon>Mycoplasmoidaceae</taxon>
        <taxon>Mycoplasmoides</taxon>
    </lineage>
</organism>
<evidence type="ECO:0000313" key="15">
    <source>
        <dbReference type="Proteomes" id="UP000005254"/>
    </source>
</evidence>
<dbReference type="PANTHER" id="PTHR32294">
    <property type="entry name" value="DNA POLYMERASE III SUBUNIT ALPHA"/>
    <property type="match status" value="1"/>
</dbReference>
<keyword evidence="9 11" id="KW-0239">DNA-directed DNA polymerase</keyword>
<dbReference type="InterPro" id="IPR004013">
    <property type="entry name" value="PHP_dom"/>
</dbReference>
<dbReference type="InterPro" id="IPR044923">
    <property type="entry name" value="PolC_middle_finger_sf"/>
</dbReference>
<keyword evidence="5 11" id="KW-0235">DNA replication</keyword>
<dbReference type="KEGG" id="mgx:CM1_00145"/>
<dbReference type="SUPFAM" id="SSF53098">
    <property type="entry name" value="Ribonuclease H-like"/>
    <property type="match status" value="1"/>
</dbReference>
<dbReference type="Gene3D" id="3.30.1900.20">
    <property type="match status" value="2"/>
</dbReference>
<dbReference type="GO" id="GO:0005737">
    <property type="term" value="C:cytoplasm"/>
    <property type="evidence" value="ECO:0007669"/>
    <property type="project" value="UniProtKB-SubCell"/>
</dbReference>
<evidence type="ECO:0000256" key="9">
    <source>
        <dbReference type="ARBA" id="ARBA00022932"/>
    </source>
</evidence>
<dbReference type="Gene3D" id="3.30.420.10">
    <property type="entry name" value="Ribonuclease H-like superfamily/Ribonuclease H"/>
    <property type="match status" value="1"/>
</dbReference>
<dbReference type="CDD" id="cd04484">
    <property type="entry name" value="polC_OBF"/>
    <property type="match status" value="1"/>
</dbReference>
<dbReference type="FunFam" id="3.30.420.10:FF:000045">
    <property type="entry name" value="3'-5' exonuclease DinG"/>
    <property type="match status" value="1"/>
</dbReference>
<dbReference type="SMART" id="SM00479">
    <property type="entry name" value="EXOIII"/>
    <property type="match status" value="1"/>
</dbReference>
<reference evidence="14 15" key="1">
    <citation type="journal article" date="2012" name="J. Bacteriol.">
        <title>Draft Genome Sequences of Four Axenic Mycoplasma genitalium Strains Isolated from Denmark, Japan, and Australia.</title>
        <authorList>
            <person name="McGowin C.L."/>
            <person name="Ma L."/>
            <person name="Jensen J.S."/>
            <person name="Mancuso M.M."/>
            <person name="Hamasuna R."/>
            <person name="Adegboye D."/>
            <person name="Martin D.H."/>
        </authorList>
    </citation>
    <scope>NUCLEOTIDE SEQUENCE [LARGE SCALE GENOMIC DNA]</scope>
    <source>
        <strain evidence="14 15">M6320</strain>
    </source>
</reference>
<dbReference type="Pfam" id="PF14579">
    <property type="entry name" value="HHH_6"/>
    <property type="match status" value="1"/>
</dbReference>
<keyword evidence="3 11" id="KW-0808">Transferase</keyword>
<dbReference type="SUPFAM" id="SSF160975">
    <property type="entry name" value="AF1531-like"/>
    <property type="match status" value="1"/>
</dbReference>
<evidence type="ECO:0000256" key="6">
    <source>
        <dbReference type="ARBA" id="ARBA00022722"/>
    </source>
</evidence>
<dbReference type="EC" id="2.7.7.7" evidence="11"/>
<keyword evidence="2 11" id="KW-0963">Cytoplasm</keyword>
<evidence type="ECO:0000256" key="5">
    <source>
        <dbReference type="ARBA" id="ARBA00022705"/>
    </source>
</evidence>
<dbReference type="InterPro" id="IPR011708">
    <property type="entry name" value="DNA_pol3_alpha_NTPase_dom"/>
</dbReference>
<dbReference type="CDD" id="cd06127">
    <property type="entry name" value="DEDDh"/>
    <property type="match status" value="1"/>
</dbReference>
<comment type="similarity">
    <text evidence="11">Belongs to the DNA polymerase type-C family. PolC subfamily.</text>
</comment>
<keyword evidence="7 11" id="KW-0378">Hydrolase</keyword>
<evidence type="ECO:0000256" key="7">
    <source>
        <dbReference type="ARBA" id="ARBA00022801"/>
    </source>
</evidence>
<dbReference type="PANTHER" id="PTHR32294:SF5">
    <property type="entry name" value="DNA POLYMERASE III POLC-TYPE"/>
    <property type="match status" value="1"/>
</dbReference>
<evidence type="ECO:0000256" key="1">
    <source>
        <dbReference type="ARBA" id="ARBA00003452"/>
    </source>
</evidence>
<dbReference type="GO" id="GO:0003677">
    <property type="term" value="F:DNA binding"/>
    <property type="evidence" value="ECO:0007669"/>
    <property type="project" value="UniProtKB-UniRule"/>
</dbReference>
<dbReference type="Pfam" id="PF00929">
    <property type="entry name" value="RNase_T"/>
    <property type="match status" value="1"/>
</dbReference>
<evidence type="ECO:0000256" key="10">
    <source>
        <dbReference type="ARBA" id="ARBA00049244"/>
    </source>
</evidence>
<evidence type="ECO:0000256" key="8">
    <source>
        <dbReference type="ARBA" id="ARBA00022839"/>
    </source>
</evidence>
<protein>
    <recommendedName>
        <fullName evidence="11">DNA polymerase III PolC-type</fullName>
        <shortName evidence="11">PolIII</shortName>
        <ecNumber evidence="11">2.7.7.7</ecNumber>
    </recommendedName>
</protein>
<comment type="function">
    <text evidence="1 11">Required for replicative DNA synthesis. This DNA polymerase also exhibits 3' to 5' exonuclease activity.</text>
</comment>
<dbReference type="GO" id="GO:0008408">
    <property type="term" value="F:3'-5' exonuclease activity"/>
    <property type="evidence" value="ECO:0007669"/>
    <property type="project" value="UniProtKB-UniRule"/>
</dbReference>
<evidence type="ECO:0000256" key="2">
    <source>
        <dbReference type="ARBA" id="ARBA00022490"/>
    </source>
</evidence>
<accession>A0ABC7ZHS7</accession>
<dbReference type="InterPro" id="IPR040982">
    <property type="entry name" value="DNA_pol3_finger"/>
</dbReference>
<dbReference type="InterPro" id="IPR036397">
    <property type="entry name" value="RNaseH_sf"/>
</dbReference>
<keyword evidence="8 11" id="KW-0269">Exonuclease</keyword>
<dbReference type="Gene3D" id="2.40.50.140">
    <property type="entry name" value="Nucleic acid-binding proteins"/>
    <property type="match status" value="1"/>
</dbReference>
<proteinExistence type="inferred from homology"/>
<feature type="domain" description="Polymerase/histidinol phosphatase N-terminal" evidence="13">
    <location>
        <begin position="330"/>
        <end position="397"/>
    </location>
</feature>